<reference evidence="4 5" key="1">
    <citation type="journal article" date="2007" name="Appl. Environ. Microbiol.">
        <title>Rhizobial factors required for stem nodule maturation and maintenance in Sesbania rostrata-Azorhizobium caulinodans ORS571 symbiosis.</title>
        <authorList>
            <person name="Suzuki S."/>
            <person name="Aono T."/>
            <person name="Lee KB."/>
            <person name="Suzuki T."/>
            <person name="Liu CT."/>
            <person name="Miwa H."/>
            <person name="Wakao S."/>
            <person name="Iki T."/>
            <person name="Oyaizu H."/>
        </authorList>
    </citation>
    <scope>NUCLEOTIDE SEQUENCE [LARGE SCALE GENOMIC DNA]</scope>
    <source>
        <strain evidence="5">ATCC 43989 / DSM 5975 / JCM 20966 / LMG 6465 / NBRC 14845 / NCIMB 13405 / ORS 571</strain>
    </source>
</reference>
<reference evidence="4 5" key="5">
    <citation type="journal article" date="2010" name="Appl. Environ. Microbiol.">
        <title>phrR-like gene praR of Azorhizobium caulinodans ORS571 is essential for symbiosis with Sesbania rostrata and is involved in expression of reb genes.</title>
        <authorList>
            <person name="Akiba N."/>
            <person name="Aono T."/>
            <person name="Toyazaki H."/>
            <person name="Sato S."/>
            <person name="Oyaizu H."/>
        </authorList>
    </citation>
    <scope>NUCLEOTIDE SEQUENCE [LARGE SCALE GENOMIC DNA]</scope>
    <source>
        <strain evidence="5">ATCC 43989 / DSM 5975 / JCM 20966 / LMG 6465 / NBRC 14845 / NCIMB 13405 / ORS 571</strain>
    </source>
</reference>
<dbReference type="HOGENOM" id="CLU_1105365_0_0_5"/>
<dbReference type="Proteomes" id="UP000000270">
    <property type="component" value="Chromosome"/>
</dbReference>
<evidence type="ECO:0000313" key="4">
    <source>
        <dbReference type="EMBL" id="BAF86837.1"/>
    </source>
</evidence>
<reference evidence="4 5" key="3">
    <citation type="journal article" date="2008" name="BMC Genomics">
        <title>The genome of the versatile nitrogen fixer Azorhizobium caulinodans ORS571.</title>
        <authorList>
            <person name="Lee KB."/>
            <person name="Backer P.D."/>
            <person name="Aono T."/>
            <person name="Liu CT."/>
            <person name="Suzuki S."/>
            <person name="Suzuki T."/>
            <person name="Kaneko T."/>
            <person name="Yamada M."/>
            <person name="Tabata S."/>
            <person name="Kupfer D.M."/>
            <person name="Najar F.Z."/>
            <person name="Wiley G.B."/>
            <person name="Roe B."/>
            <person name="Binnewies T.T."/>
            <person name="Ussery D.W."/>
            <person name="D'Haeze W."/>
            <person name="Herder J.D."/>
            <person name="Gevers D."/>
            <person name="Vereecke D."/>
            <person name="Holsters M."/>
            <person name="Oyaizu H."/>
        </authorList>
    </citation>
    <scope>NUCLEOTIDE SEQUENCE [LARGE SCALE GENOMIC DNA]</scope>
    <source>
        <strain evidence="5">ATCC 43989 / DSM 5975 / JCM 20966 / LMG 6465 / NBRC 14845 / NCIMB 13405 / ORS 571</strain>
    </source>
</reference>
<dbReference type="EMBL" id="AP009384">
    <property type="protein sequence ID" value="BAF86837.1"/>
    <property type="molecule type" value="Genomic_DNA"/>
</dbReference>
<feature type="domain" description="Terminase large subunit gp17-like C-terminal" evidence="3">
    <location>
        <begin position="72"/>
        <end position="222"/>
    </location>
</feature>
<dbReference type="AlphaFoldDB" id="A8HTI1"/>
<dbReference type="InterPro" id="IPR035421">
    <property type="entry name" value="Terminase_6C"/>
</dbReference>
<gene>
    <name evidence="4" type="ordered locus">AZC_0839</name>
</gene>
<organism evidence="4 5">
    <name type="scientific">Azorhizobium caulinodans (strain ATCC 43989 / DSM 5975 / JCM 20966 / LMG 6465 / NBRC 14845 / NCIMB 13405 / ORS 571)</name>
    <dbReference type="NCBI Taxonomy" id="438753"/>
    <lineage>
        <taxon>Bacteria</taxon>
        <taxon>Pseudomonadati</taxon>
        <taxon>Pseudomonadota</taxon>
        <taxon>Alphaproteobacteria</taxon>
        <taxon>Hyphomicrobiales</taxon>
        <taxon>Xanthobacteraceae</taxon>
        <taxon>Azorhizobium</taxon>
    </lineage>
</organism>
<evidence type="ECO:0000313" key="5">
    <source>
        <dbReference type="Proteomes" id="UP000000270"/>
    </source>
</evidence>
<feature type="compositionally biased region" description="Basic and acidic residues" evidence="2">
    <location>
        <begin position="234"/>
        <end position="245"/>
    </location>
</feature>
<reference evidence="4 5" key="6">
    <citation type="journal article" date="2011" name="Appl. Environ. Microbiol.">
        <title>Involvement of the azorhizobial chromosome partition gene (parA) in the onset of bacteroid differentiation during Sesbania rostrata stem nodule development.</title>
        <authorList>
            <person name="Liu CT."/>
            <person name="Lee KB."/>
            <person name="Wang YS."/>
            <person name="Peng MH."/>
            <person name="Lee KT."/>
            <person name="Suzuki S."/>
            <person name="Suzuki T."/>
            <person name="Oyaizu H."/>
        </authorList>
    </citation>
    <scope>NUCLEOTIDE SEQUENCE [LARGE SCALE GENOMIC DNA]</scope>
    <source>
        <strain evidence="5">ATCC 43989 / DSM 5975 / JCM 20966 / LMG 6465 / NBRC 14845 / NCIMB 13405 / ORS 571</strain>
    </source>
</reference>
<sequence length="251" mass="28802">MSRFCIQATWDDVPHLTQQQKDELWAAIPAHMRDARTKGIPVLGSGRVFPIAEELILCDAMPIPKHWARINGLDFGWDHPFGAVSIAWDRDADVIYVVNTYRAREESSVIHAAAIRPWGKKIPCAWPHDGFQHDKGSGQQLAEQYRDHGLEMLDEHATHEQGGNGVEAGIMEMLERMQTGRLKVFRHLEDWMSEFRLYHRKDGKIVKERDDLMSATRYAIMMKRFASPEPTGPIDRHRAVRDRPRGSAWTA</sequence>
<dbReference type="eggNOG" id="COG5565">
    <property type="taxonomic scope" value="Bacteria"/>
</dbReference>
<reference evidence="5" key="2">
    <citation type="submission" date="2007-04" db="EMBL/GenBank/DDBJ databases">
        <title>Complete genome sequence of the nitrogen-fixing bacterium Azorhizobium caulinodans ORS571.</title>
        <authorList>
            <person name="Lee K.B."/>
            <person name="Backer P.D."/>
            <person name="Aono T."/>
            <person name="Liu C.T."/>
            <person name="Suzuki S."/>
            <person name="Suzuki T."/>
            <person name="Kaneko T."/>
            <person name="Yamada M."/>
            <person name="Tabata S."/>
            <person name="Kupfer D.M."/>
            <person name="Najar F.Z."/>
            <person name="Wiley G.B."/>
            <person name="Roe B."/>
            <person name="Binnewies T."/>
            <person name="Ussery D."/>
            <person name="Vereecke D."/>
            <person name="Gevers D."/>
            <person name="Holsters M."/>
            <person name="Oyaizu H."/>
        </authorList>
    </citation>
    <scope>NUCLEOTIDE SEQUENCE [LARGE SCALE GENOMIC DNA]</scope>
    <source>
        <strain evidence="5">ATCC 43989 / DSM 5975 / JCM 20966 / LMG 6465 / NBRC 14845 / NCIMB 13405 / ORS 571</strain>
    </source>
</reference>
<reference evidence="4 5" key="4">
    <citation type="journal article" date="2009" name="Appl. Environ. Microbiol.">
        <title>Comparative genome-wide transcriptional profiling of Azorhizobium caulinodans ORS571 grown under free-living and symbiotic conditions.</title>
        <authorList>
            <person name="Tsukada S."/>
            <person name="Aono T."/>
            <person name="Akiba N."/>
            <person name="Lee KB."/>
            <person name="Liu CT."/>
            <person name="Toyazaki H."/>
            <person name="Oyaizu H."/>
        </authorList>
    </citation>
    <scope>NUCLEOTIDE SEQUENCE [LARGE SCALE GENOMIC DNA]</scope>
    <source>
        <strain evidence="5">ATCC 43989 / DSM 5975 / JCM 20966 / LMG 6465 / NBRC 14845 / NCIMB 13405 / ORS 571</strain>
    </source>
</reference>
<keyword evidence="1" id="KW-1188">Viral release from host cell</keyword>
<protein>
    <submittedName>
        <fullName evidence="4">Putative DNA packaging protein GP2</fullName>
    </submittedName>
</protein>
<accession>A8HTI1</accession>
<dbReference type="Gene3D" id="3.30.420.280">
    <property type="match status" value="1"/>
</dbReference>
<evidence type="ECO:0000256" key="2">
    <source>
        <dbReference type="SAM" id="MobiDB-lite"/>
    </source>
</evidence>
<feature type="region of interest" description="Disordered" evidence="2">
    <location>
        <begin position="227"/>
        <end position="251"/>
    </location>
</feature>
<name>A8HTI1_AZOC5</name>
<evidence type="ECO:0000256" key="1">
    <source>
        <dbReference type="ARBA" id="ARBA00022612"/>
    </source>
</evidence>
<dbReference type="STRING" id="438753.AZC_0839"/>
<evidence type="ECO:0000259" key="3">
    <source>
        <dbReference type="Pfam" id="PF17289"/>
    </source>
</evidence>
<keyword evidence="5" id="KW-1185">Reference proteome</keyword>
<dbReference type="KEGG" id="azc:AZC_0839"/>
<dbReference type="RefSeq" id="WP_012169370.1">
    <property type="nucleotide sequence ID" value="NC_009937.1"/>
</dbReference>
<proteinExistence type="predicted"/>
<dbReference type="Pfam" id="PF17289">
    <property type="entry name" value="Terminase_6C"/>
    <property type="match status" value="1"/>
</dbReference>